<protein>
    <submittedName>
        <fullName evidence="1">Uncharacterized protein</fullName>
    </submittedName>
</protein>
<evidence type="ECO:0000313" key="2">
    <source>
        <dbReference type="Proteomes" id="UP001168877"/>
    </source>
</evidence>
<dbReference type="EMBL" id="JAUESC010000003">
    <property type="protein sequence ID" value="KAK0599062.1"/>
    <property type="molecule type" value="Genomic_DNA"/>
</dbReference>
<organism evidence="1 2">
    <name type="scientific">Acer saccharum</name>
    <name type="common">Sugar maple</name>
    <dbReference type="NCBI Taxonomy" id="4024"/>
    <lineage>
        <taxon>Eukaryota</taxon>
        <taxon>Viridiplantae</taxon>
        <taxon>Streptophyta</taxon>
        <taxon>Embryophyta</taxon>
        <taxon>Tracheophyta</taxon>
        <taxon>Spermatophyta</taxon>
        <taxon>Magnoliopsida</taxon>
        <taxon>eudicotyledons</taxon>
        <taxon>Gunneridae</taxon>
        <taxon>Pentapetalae</taxon>
        <taxon>rosids</taxon>
        <taxon>malvids</taxon>
        <taxon>Sapindales</taxon>
        <taxon>Sapindaceae</taxon>
        <taxon>Hippocastanoideae</taxon>
        <taxon>Acereae</taxon>
        <taxon>Acer</taxon>
    </lineage>
</organism>
<proteinExistence type="predicted"/>
<accession>A0AA39SS21</accession>
<dbReference type="AlphaFoldDB" id="A0AA39SS21"/>
<name>A0AA39SS21_ACESA</name>
<reference evidence="1" key="1">
    <citation type="journal article" date="2022" name="Plant J.">
        <title>Strategies of tolerance reflected in two North American maple genomes.</title>
        <authorList>
            <person name="McEvoy S.L."/>
            <person name="Sezen U.U."/>
            <person name="Trouern-Trend A."/>
            <person name="McMahon S.M."/>
            <person name="Schaberg P.G."/>
            <person name="Yang J."/>
            <person name="Wegrzyn J.L."/>
            <person name="Swenson N.G."/>
        </authorList>
    </citation>
    <scope>NUCLEOTIDE SEQUENCE</scope>
    <source>
        <strain evidence="1">NS2018</strain>
    </source>
</reference>
<gene>
    <name evidence="1" type="ORF">LWI29_001961</name>
</gene>
<dbReference type="Proteomes" id="UP001168877">
    <property type="component" value="Unassembled WGS sequence"/>
</dbReference>
<reference evidence="1" key="2">
    <citation type="submission" date="2023-06" db="EMBL/GenBank/DDBJ databases">
        <authorList>
            <person name="Swenson N.G."/>
            <person name="Wegrzyn J.L."/>
            <person name="Mcevoy S.L."/>
        </authorList>
    </citation>
    <scope>NUCLEOTIDE SEQUENCE</scope>
    <source>
        <strain evidence="1">NS2018</strain>
        <tissue evidence="1">Leaf</tissue>
    </source>
</reference>
<keyword evidence="2" id="KW-1185">Reference proteome</keyword>
<sequence length="141" mass="15819">MVSKEELPRNAATQTKNVKGCLNESALVALEDKDGICSLKKRRVRKPEYSLKSQSGISVKPHCMKTRNHKAGKKEPQNEGVTIAQSEKVCKGSWNLEEEIAKVIKMGVVLGFDFNDKEKELVKVLRRREKEDVGRLQNAGV</sequence>
<evidence type="ECO:0000313" key="1">
    <source>
        <dbReference type="EMBL" id="KAK0599062.1"/>
    </source>
</evidence>
<comment type="caution">
    <text evidence="1">The sequence shown here is derived from an EMBL/GenBank/DDBJ whole genome shotgun (WGS) entry which is preliminary data.</text>
</comment>